<protein>
    <submittedName>
        <fullName evidence="7">HlyD family efflux transporter periplasmic adaptor subunit</fullName>
    </submittedName>
</protein>
<dbReference type="SUPFAM" id="SSF111369">
    <property type="entry name" value="HlyD-like secretion proteins"/>
    <property type="match status" value="1"/>
</dbReference>
<dbReference type="InterPro" id="IPR058627">
    <property type="entry name" value="MdtA-like_C"/>
</dbReference>
<feature type="region of interest" description="Disordered" evidence="3">
    <location>
        <begin position="355"/>
        <end position="394"/>
    </location>
</feature>
<proteinExistence type="predicted"/>
<feature type="compositionally biased region" description="Low complexity" evidence="3">
    <location>
        <begin position="365"/>
        <end position="378"/>
    </location>
</feature>
<sequence>MSKKFKWIIVILVLIIALLIVLSKMGVFGKDEGIKVSAEKASNRTITELVTASGQIYPVTEVKVSSDISGEIVDLPVQEGDTVRKGQVLAKIYADIYASQRDQAAAVVAQSKAQVQNAIDQLSGLKATLNQTEEAYNRQKILLDQKVISKSEFEQAEQAYLSAKSNYKAAQATINANKYNVQSSEASLLRAQTDVERATIVSPMDGIISLMDVKKGERVVGTAQMTGTEMMRIADLGQIEVRVNVGENDIHKVRIGDKANIQVDAYNQRKFRGVVTQIANPQPNDATSASATASTTATNYLVHILLEPDSYRDLIGKGKPFPFRPSMSASADIETNTEQGVLAVPINAVTTRDANDLKNTDSSKSKAAAATKTAKSDSGSNASSLNQGDTASGGTSIDDGTAEVVFVIGADGKVKPVVVTTGIQDINYIQITSGLKAGDQVVTGSYDTVSKLLKAGDKVKVVDKSQLIDITTK</sequence>
<dbReference type="InterPro" id="IPR058625">
    <property type="entry name" value="MdtA-like_BSH"/>
</dbReference>
<feature type="domain" description="Multidrug resistance protein MdtA-like barrel-sandwich hybrid" evidence="4">
    <location>
        <begin position="61"/>
        <end position="220"/>
    </location>
</feature>
<evidence type="ECO:0000259" key="4">
    <source>
        <dbReference type="Pfam" id="PF25917"/>
    </source>
</evidence>
<evidence type="ECO:0000313" key="7">
    <source>
        <dbReference type="EMBL" id="QEC73072.1"/>
    </source>
</evidence>
<dbReference type="GO" id="GO:1990281">
    <property type="term" value="C:efflux pump complex"/>
    <property type="evidence" value="ECO:0007669"/>
    <property type="project" value="TreeGrafter"/>
</dbReference>
<dbReference type="OrthoDB" id="9809068at2"/>
<feature type="compositionally biased region" description="Basic and acidic residues" evidence="3">
    <location>
        <begin position="355"/>
        <end position="364"/>
    </location>
</feature>
<feature type="domain" description="YknX-like beta-barrel" evidence="6">
    <location>
        <begin position="240"/>
        <end position="308"/>
    </location>
</feature>
<dbReference type="PANTHER" id="PTHR30469:SF33">
    <property type="entry name" value="SLR1207 PROTEIN"/>
    <property type="match status" value="1"/>
</dbReference>
<dbReference type="EMBL" id="CP042434">
    <property type="protein sequence ID" value="QEC73072.1"/>
    <property type="molecule type" value="Genomic_DNA"/>
</dbReference>
<evidence type="ECO:0000259" key="6">
    <source>
        <dbReference type="Pfam" id="PF25990"/>
    </source>
</evidence>
<dbReference type="AlphaFoldDB" id="A0A5B8VQ92"/>
<organism evidence="7 8">
    <name type="scientific">Arachidicoccus ginsenosidivorans</name>
    <dbReference type="NCBI Taxonomy" id="496057"/>
    <lineage>
        <taxon>Bacteria</taxon>
        <taxon>Pseudomonadati</taxon>
        <taxon>Bacteroidota</taxon>
        <taxon>Chitinophagia</taxon>
        <taxon>Chitinophagales</taxon>
        <taxon>Chitinophagaceae</taxon>
        <taxon>Arachidicoccus</taxon>
    </lineage>
</organism>
<dbReference type="Gene3D" id="2.40.420.20">
    <property type="match status" value="1"/>
</dbReference>
<dbReference type="KEGG" id="agi:FSB73_16685"/>
<gene>
    <name evidence="7" type="ORF">FSB73_16685</name>
</gene>
<feature type="compositionally biased region" description="Polar residues" evidence="3">
    <location>
        <begin position="379"/>
        <end position="394"/>
    </location>
</feature>
<dbReference type="InterPro" id="IPR058636">
    <property type="entry name" value="Beta-barrel_YknX"/>
</dbReference>
<dbReference type="Gene3D" id="1.10.287.470">
    <property type="entry name" value="Helix hairpin bin"/>
    <property type="match status" value="1"/>
</dbReference>
<dbReference type="RefSeq" id="WP_146784735.1">
    <property type="nucleotide sequence ID" value="NZ_CP042434.1"/>
</dbReference>
<dbReference type="Gene3D" id="2.40.30.170">
    <property type="match status" value="1"/>
</dbReference>
<reference evidence="7 8" key="1">
    <citation type="journal article" date="2017" name="Int. J. Syst. Evol. Microbiol.">
        <title>Arachidicoccus ginsenosidivorans sp. nov., with ginsenoside-converting activity isolated from ginseng cultivating soil.</title>
        <authorList>
            <person name="Siddiqi M.Z."/>
            <person name="Aslam Z."/>
            <person name="Im W.T."/>
        </authorList>
    </citation>
    <scope>NUCLEOTIDE SEQUENCE [LARGE SCALE GENOMIC DNA]</scope>
    <source>
        <strain evidence="7 8">Gsoil 809</strain>
    </source>
</reference>
<dbReference type="Pfam" id="PF25967">
    <property type="entry name" value="RND-MFP_C"/>
    <property type="match status" value="1"/>
</dbReference>
<keyword evidence="1" id="KW-0813">Transport</keyword>
<dbReference type="Pfam" id="PF25917">
    <property type="entry name" value="BSH_RND"/>
    <property type="match status" value="1"/>
</dbReference>
<dbReference type="Pfam" id="PF25990">
    <property type="entry name" value="Beta-barrel_YknX"/>
    <property type="match status" value="1"/>
</dbReference>
<dbReference type="Proteomes" id="UP000321291">
    <property type="component" value="Chromosome"/>
</dbReference>
<evidence type="ECO:0000256" key="2">
    <source>
        <dbReference type="SAM" id="Coils"/>
    </source>
</evidence>
<evidence type="ECO:0000313" key="8">
    <source>
        <dbReference type="Proteomes" id="UP000321291"/>
    </source>
</evidence>
<evidence type="ECO:0000259" key="5">
    <source>
        <dbReference type="Pfam" id="PF25967"/>
    </source>
</evidence>
<feature type="coiled-coil region" evidence="2">
    <location>
        <begin position="108"/>
        <end position="173"/>
    </location>
</feature>
<keyword evidence="8" id="KW-1185">Reference proteome</keyword>
<feature type="domain" description="Multidrug resistance protein MdtA-like C-terminal permuted SH3" evidence="5">
    <location>
        <begin position="404"/>
        <end position="447"/>
    </location>
</feature>
<accession>A0A5B8VQ92</accession>
<dbReference type="GO" id="GO:0015562">
    <property type="term" value="F:efflux transmembrane transporter activity"/>
    <property type="evidence" value="ECO:0007669"/>
    <property type="project" value="TreeGrafter"/>
</dbReference>
<evidence type="ECO:0000256" key="1">
    <source>
        <dbReference type="ARBA" id="ARBA00022448"/>
    </source>
</evidence>
<dbReference type="PANTHER" id="PTHR30469">
    <property type="entry name" value="MULTIDRUG RESISTANCE PROTEIN MDTA"/>
    <property type="match status" value="1"/>
</dbReference>
<keyword evidence="2" id="KW-0175">Coiled coil</keyword>
<dbReference type="Gene3D" id="2.40.50.100">
    <property type="match status" value="1"/>
</dbReference>
<name>A0A5B8VQ92_9BACT</name>
<evidence type="ECO:0000256" key="3">
    <source>
        <dbReference type="SAM" id="MobiDB-lite"/>
    </source>
</evidence>